<comment type="subcellular location">
    <subcellularLocation>
        <location evidence="7">Cytoplasm</location>
    </subcellularLocation>
</comment>
<evidence type="ECO:0000256" key="5">
    <source>
        <dbReference type="ARBA" id="ARBA00023002"/>
    </source>
</evidence>
<dbReference type="UniPathway" id="UPA00098">
    <property type="reaction ID" value="UER00360"/>
</dbReference>
<comment type="caution">
    <text evidence="10">The sequence shown here is derived from an EMBL/GenBank/DDBJ whole genome shotgun (WGS) entry which is preliminary data.</text>
</comment>
<comment type="similarity">
    <text evidence="7">Belongs to the gamma-glutamyl phosphate reductase family.</text>
</comment>
<dbReference type="InterPro" id="IPR012134">
    <property type="entry name" value="Glu-5-SA_DH"/>
</dbReference>
<evidence type="ECO:0000256" key="2">
    <source>
        <dbReference type="ARBA" id="ARBA00022605"/>
    </source>
</evidence>
<evidence type="ECO:0000256" key="3">
    <source>
        <dbReference type="ARBA" id="ARBA00022650"/>
    </source>
</evidence>
<keyword evidence="5 7" id="KW-0560">Oxidoreductase</keyword>
<dbReference type="InterPro" id="IPR015590">
    <property type="entry name" value="Aldehyde_DH_dom"/>
</dbReference>
<dbReference type="Pfam" id="PF00171">
    <property type="entry name" value="Aldedh"/>
    <property type="match status" value="1"/>
</dbReference>
<dbReference type="GO" id="GO:0005737">
    <property type="term" value="C:cytoplasm"/>
    <property type="evidence" value="ECO:0007669"/>
    <property type="project" value="UniProtKB-SubCell"/>
</dbReference>
<dbReference type="PROSITE" id="PS01223">
    <property type="entry name" value="PROA"/>
    <property type="match status" value="1"/>
</dbReference>
<keyword evidence="4 7" id="KW-0521">NADP</keyword>
<dbReference type="InterPro" id="IPR020593">
    <property type="entry name" value="G-glutamylP_reductase_CS"/>
</dbReference>
<keyword evidence="2 7" id="KW-0028">Amino-acid biosynthesis</keyword>
<dbReference type="PANTHER" id="PTHR11063:SF8">
    <property type="entry name" value="DELTA-1-PYRROLINE-5-CARBOXYLATE SYNTHASE"/>
    <property type="match status" value="1"/>
</dbReference>
<dbReference type="PANTHER" id="PTHR11063">
    <property type="entry name" value="GLUTAMATE SEMIALDEHYDE DEHYDROGENASE"/>
    <property type="match status" value="1"/>
</dbReference>
<dbReference type="GO" id="GO:0055129">
    <property type="term" value="P:L-proline biosynthetic process"/>
    <property type="evidence" value="ECO:0007669"/>
    <property type="project" value="UniProtKB-UniRule"/>
</dbReference>
<dbReference type="EMBL" id="JAAIWM010000001">
    <property type="protein sequence ID" value="NEY70121.1"/>
    <property type="molecule type" value="Genomic_DNA"/>
</dbReference>
<dbReference type="InterPro" id="IPR016163">
    <property type="entry name" value="Ald_DH_C"/>
</dbReference>
<keyword evidence="8" id="KW-0175">Coiled coil</keyword>
<evidence type="ECO:0000256" key="6">
    <source>
        <dbReference type="ARBA" id="ARBA00049024"/>
    </source>
</evidence>
<comment type="pathway">
    <text evidence="1 7">Amino-acid biosynthesis; L-proline biosynthesis; L-glutamate 5-semialdehyde from L-glutamate: step 2/2.</text>
</comment>
<dbReference type="InterPro" id="IPR016162">
    <property type="entry name" value="Ald_DH_N"/>
</dbReference>
<reference evidence="10 11" key="1">
    <citation type="submission" date="2020-02" db="EMBL/GenBank/DDBJ databases">
        <title>Bacillus aquiflavi sp. nov., isolated from yellow water of strong flavor Chinese baijiu in Yibin region of China.</title>
        <authorList>
            <person name="Xie J."/>
        </authorList>
    </citation>
    <scope>NUCLEOTIDE SEQUENCE [LARGE SCALE GENOMIC DNA]</scope>
    <source>
        <strain evidence="10 11">SA4</strain>
    </source>
</reference>
<name>A0A6M0Q1F5_9BACI</name>
<keyword evidence="3 7" id="KW-0641">Proline biosynthesis</keyword>
<dbReference type="NCBIfam" id="NF001221">
    <property type="entry name" value="PRK00197.1"/>
    <property type="match status" value="1"/>
</dbReference>
<evidence type="ECO:0000259" key="9">
    <source>
        <dbReference type="Pfam" id="PF00171"/>
    </source>
</evidence>
<keyword evidence="7" id="KW-0963">Cytoplasm</keyword>
<dbReference type="EC" id="1.2.1.41" evidence="7"/>
<dbReference type="GO" id="GO:0050661">
    <property type="term" value="F:NADP binding"/>
    <property type="evidence" value="ECO:0007669"/>
    <property type="project" value="InterPro"/>
</dbReference>
<evidence type="ECO:0000256" key="8">
    <source>
        <dbReference type="SAM" id="Coils"/>
    </source>
</evidence>
<evidence type="ECO:0000256" key="7">
    <source>
        <dbReference type="HAMAP-Rule" id="MF_00412"/>
    </source>
</evidence>
<dbReference type="InterPro" id="IPR000965">
    <property type="entry name" value="GPR_dom"/>
</dbReference>
<dbReference type="CDD" id="cd07079">
    <property type="entry name" value="ALDH_F18-19_ProA-GPR"/>
    <property type="match status" value="1"/>
</dbReference>
<sequence length="420" mass="45553">MTIVMDTNNVENQAIEAKKAARKLSALSNEEKNEALEILAKELENNYEVILEANKVDLKNGEAQGFDSALMDRLALTKDRIYDFANGLREVALLEDPTGKINTSWVLDNGLKVEQVTVPLGVIGMIYEARPNVTVDATGLALKSGNAIVLKGGSNAISSNQKIVQVMHSALEKTKIPKEAVQFIASTDREATKQLFTMKEHIDVLIPRGGASLINAVVNNATVPVLETGVGNCHLYIDEKADVNKAMSILINAKTDRPAVCNAAETLLVHRSWFNSNKETLAKTLQDHEIKVFGDETVVKTLAGAVQATEKDWAEEYLNLSIAIRVVESVDQAVDHIDRYGTKHSEAIITEDAQAAKTFMSQVDAAAIYHNASTRFTDGGALGFGAEIGISTQKLHARGPMGLPALTTIKYLMSGNGQIR</sequence>
<dbReference type="Gene3D" id="3.40.309.10">
    <property type="entry name" value="Aldehyde Dehydrogenase, Chain A, domain 2"/>
    <property type="match status" value="1"/>
</dbReference>
<gene>
    <name evidence="7" type="primary">proA</name>
    <name evidence="10" type="ORF">G4D63_00075</name>
</gene>
<dbReference type="AlphaFoldDB" id="A0A6M0Q1F5"/>
<dbReference type="GO" id="GO:0004350">
    <property type="term" value="F:glutamate-5-semialdehyde dehydrogenase activity"/>
    <property type="evidence" value="ECO:0007669"/>
    <property type="project" value="UniProtKB-UniRule"/>
</dbReference>
<evidence type="ECO:0000313" key="10">
    <source>
        <dbReference type="EMBL" id="NEY70121.1"/>
    </source>
</evidence>
<organism evidence="10 11">
    <name type="scientific">Bacillus mesophilus</name>
    <dbReference type="NCBI Taxonomy" id="1808955"/>
    <lineage>
        <taxon>Bacteria</taxon>
        <taxon>Bacillati</taxon>
        <taxon>Bacillota</taxon>
        <taxon>Bacilli</taxon>
        <taxon>Bacillales</taxon>
        <taxon>Bacillaceae</taxon>
        <taxon>Bacillus</taxon>
    </lineage>
</organism>
<feature type="coiled-coil region" evidence="8">
    <location>
        <begin position="10"/>
        <end position="53"/>
    </location>
</feature>
<dbReference type="InterPro" id="IPR016161">
    <property type="entry name" value="Ald_DH/histidinol_DH"/>
</dbReference>
<dbReference type="Proteomes" id="UP000481043">
    <property type="component" value="Unassembled WGS sequence"/>
</dbReference>
<dbReference type="Gene3D" id="3.40.605.10">
    <property type="entry name" value="Aldehyde Dehydrogenase, Chain A, domain 1"/>
    <property type="match status" value="1"/>
</dbReference>
<dbReference type="HAMAP" id="MF_00412">
    <property type="entry name" value="ProA"/>
    <property type="match status" value="1"/>
</dbReference>
<protein>
    <recommendedName>
        <fullName evidence="7">Gamma-glutamyl phosphate reductase</fullName>
        <shortName evidence="7">GPR</shortName>
        <ecNumber evidence="7">1.2.1.41</ecNumber>
    </recommendedName>
    <alternativeName>
        <fullName evidence="7">Glutamate-5-semialdehyde dehydrogenase</fullName>
    </alternativeName>
    <alternativeName>
        <fullName evidence="7">Glutamyl-gamma-semialdehyde dehydrogenase</fullName>
        <shortName evidence="7">GSA dehydrogenase</shortName>
    </alternativeName>
</protein>
<evidence type="ECO:0000256" key="4">
    <source>
        <dbReference type="ARBA" id="ARBA00022857"/>
    </source>
</evidence>
<comment type="catalytic activity">
    <reaction evidence="6 7">
        <text>L-glutamate 5-semialdehyde + phosphate + NADP(+) = L-glutamyl 5-phosphate + NADPH + H(+)</text>
        <dbReference type="Rhea" id="RHEA:19541"/>
        <dbReference type="ChEBI" id="CHEBI:15378"/>
        <dbReference type="ChEBI" id="CHEBI:43474"/>
        <dbReference type="ChEBI" id="CHEBI:57783"/>
        <dbReference type="ChEBI" id="CHEBI:58066"/>
        <dbReference type="ChEBI" id="CHEBI:58274"/>
        <dbReference type="ChEBI" id="CHEBI:58349"/>
        <dbReference type="EC" id="1.2.1.41"/>
    </reaction>
</comment>
<proteinExistence type="inferred from homology"/>
<dbReference type="PIRSF" id="PIRSF000151">
    <property type="entry name" value="GPR"/>
    <property type="match status" value="1"/>
</dbReference>
<dbReference type="RefSeq" id="WP_163176462.1">
    <property type="nucleotide sequence ID" value="NZ_JAAIWM010000001.1"/>
</dbReference>
<dbReference type="FunFam" id="3.40.309.10:FF:000006">
    <property type="entry name" value="Gamma-glutamyl phosphate reductase"/>
    <property type="match status" value="1"/>
</dbReference>
<evidence type="ECO:0000256" key="1">
    <source>
        <dbReference type="ARBA" id="ARBA00004985"/>
    </source>
</evidence>
<dbReference type="SUPFAM" id="SSF53720">
    <property type="entry name" value="ALDH-like"/>
    <property type="match status" value="1"/>
</dbReference>
<dbReference type="NCBIfam" id="TIGR00407">
    <property type="entry name" value="proA"/>
    <property type="match status" value="1"/>
</dbReference>
<accession>A0A6M0Q1F5</accession>
<evidence type="ECO:0000313" key="11">
    <source>
        <dbReference type="Proteomes" id="UP000481043"/>
    </source>
</evidence>
<comment type="function">
    <text evidence="7">Catalyzes the NADPH-dependent reduction of L-glutamate 5-phosphate into L-glutamate 5-semialdehyde and phosphate. The product spontaneously undergoes cyclization to form 1-pyrroline-5-carboxylate.</text>
</comment>
<keyword evidence="11" id="KW-1185">Reference proteome</keyword>
<feature type="domain" description="Aldehyde dehydrogenase" evidence="9">
    <location>
        <begin position="7"/>
        <end position="291"/>
    </location>
</feature>